<keyword evidence="2" id="KW-0808">Transferase</keyword>
<dbReference type="InterPro" id="IPR001296">
    <property type="entry name" value="Glyco_trans_1"/>
</dbReference>
<evidence type="ECO:0000313" key="5">
    <source>
        <dbReference type="Proteomes" id="UP001493153"/>
    </source>
</evidence>
<keyword evidence="4" id="KW-0614">Plasmid</keyword>
<dbReference type="Pfam" id="PF00534">
    <property type="entry name" value="Glycos_transf_1"/>
    <property type="match status" value="1"/>
</dbReference>
<dbReference type="Gene3D" id="3.40.50.2000">
    <property type="entry name" value="Glycogen Phosphorylase B"/>
    <property type="match status" value="2"/>
</dbReference>
<dbReference type="PANTHER" id="PTHR12526:SF510">
    <property type="entry name" value="D-INOSITOL 3-PHOSPHATE GLYCOSYLTRANSFERASE"/>
    <property type="match status" value="1"/>
</dbReference>
<feature type="domain" description="Glycosyl transferase family 1" evidence="3">
    <location>
        <begin position="224"/>
        <end position="387"/>
    </location>
</feature>
<protein>
    <submittedName>
        <fullName evidence="4">Glycosyltransferase</fullName>
    </submittedName>
</protein>
<keyword evidence="1" id="KW-0328">Glycosyltransferase</keyword>
<evidence type="ECO:0000313" key="4">
    <source>
        <dbReference type="EMBL" id="WXK37802.1"/>
    </source>
</evidence>
<dbReference type="CDD" id="cd03811">
    <property type="entry name" value="GT4_GT28_WabH-like"/>
    <property type="match status" value="1"/>
</dbReference>
<dbReference type="SUPFAM" id="SSF53756">
    <property type="entry name" value="UDP-Glycosyltransferase/glycogen phosphorylase"/>
    <property type="match status" value="1"/>
</dbReference>
<organism evidence="4 5">
    <name type="scientific">Mycetohabitans rhizoxinica</name>
    <dbReference type="NCBI Taxonomy" id="412963"/>
    <lineage>
        <taxon>Bacteria</taxon>
        <taxon>Pseudomonadati</taxon>
        <taxon>Pseudomonadota</taxon>
        <taxon>Betaproteobacteria</taxon>
        <taxon>Burkholderiales</taxon>
        <taxon>Burkholderiaceae</taxon>
        <taxon>Mycetohabitans</taxon>
    </lineage>
</organism>
<evidence type="ECO:0000256" key="2">
    <source>
        <dbReference type="ARBA" id="ARBA00022679"/>
    </source>
</evidence>
<accession>A0ABZ2PRY2</accession>
<sequence length="420" mass="47112">MLLMNQLSSREADTAQRTRIIFHITEFNDGGIESAIIQWLRVFDRKHFDVTLSVMFTSAALEHRFRASIPADVRIETLVDRGWLDFFQTRRHLHKRSKLERVARDIFNTVVVRRYVSQRIAHLAREHHLIVDFDMSLRRIAGRYGVGWLGVNHFSFNARLGGRLRKIRRLLKQYQAYDRIAALNEQMADEARAMFGSRLPPLLLLPNAIDIAAIRERASHQAGSASIPDEPYIVSVARLDEIYKDHRTLLRAYQRLVTAHAVREHLVIVGDGAFRAELEQLARELSISERVHFTGQLNNPHPVIAGATLQILSSRSEGMPMVLLEGLALGRPIIATDCPTGPSEILDGGRAGILVPVGDVDAMVNAMRTVLTDPALRAGLTERARQRAQHYGIDASNARLKAYVDTILASRRAVPTAGAA</sequence>
<dbReference type="PANTHER" id="PTHR12526">
    <property type="entry name" value="GLYCOSYLTRANSFERASE"/>
    <property type="match status" value="1"/>
</dbReference>
<geneLocation type="plasmid" evidence="4 5">
    <name>megaplasmid</name>
</geneLocation>
<gene>
    <name evidence="4" type="ORF">IHE29_00085</name>
</gene>
<name>A0ABZ2PRY2_9BURK</name>
<reference evidence="4 5" key="1">
    <citation type="submission" date="2020-09" db="EMBL/GenBank/DDBJ databases">
        <title>Genome sequences of Mycetohabitans spp.</title>
        <authorList>
            <person name="Carter M.E."/>
            <person name="Carpenter S.C.D."/>
            <person name="Bogdanove A.J."/>
        </authorList>
    </citation>
    <scope>NUCLEOTIDE SEQUENCE [LARGE SCALE GENOMIC DNA]</scope>
    <source>
        <strain evidence="4 5">B12</strain>
        <plasmid evidence="4 5">megaplasmid</plasmid>
    </source>
</reference>
<dbReference type="Proteomes" id="UP001493153">
    <property type="component" value="Plasmid megaplasmid"/>
</dbReference>
<evidence type="ECO:0000256" key="1">
    <source>
        <dbReference type="ARBA" id="ARBA00022676"/>
    </source>
</evidence>
<proteinExistence type="predicted"/>
<evidence type="ECO:0000259" key="3">
    <source>
        <dbReference type="Pfam" id="PF00534"/>
    </source>
</evidence>
<dbReference type="EMBL" id="CP062175">
    <property type="protein sequence ID" value="WXK37802.1"/>
    <property type="molecule type" value="Genomic_DNA"/>
</dbReference>
<keyword evidence="5" id="KW-1185">Reference proteome</keyword>